<evidence type="ECO:0000313" key="10">
    <source>
        <dbReference type="Proteomes" id="UP001634394"/>
    </source>
</evidence>
<dbReference type="Pfam" id="PF22633">
    <property type="entry name" value="F5_F8_type_C_2"/>
    <property type="match status" value="2"/>
</dbReference>
<comment type="similarity">
    <text evidence="2">Belongs to the fucolectin family.</text>
</comment>
<dbReference type="GO" id="GO:0046872">
    <property type="term" value="F:metal ion binding"/>
    <property type="evidence" value="ECO:0007669"/>
    <property type="project" value="UniProtKB-KW"/>
</dbReference>
<keyword evidence="7" id="KW-1015">Disulfide bond</keyword>
<evidence type="ECO:0000256" key="3">
    <source>
        <dbReference type="ARBA" id="ARBA00011233"/>
    </source>
</evidence>
<accession>A0ABD3WXZ8</accession>
<keyword evidence="6" id="KW-0106">Calcium</keyword>
<dbReference type="Proteomes" id="UP001634394">
    <property type="component" value="Unassembled WGS sequence"/>
</dbReference>
<dbReference type="AlphaFoldDB" id="A0ABD3WXZ8"/>
<reference evidence="9 10" key="1">
    <citation type="submission" date="2024-11" db="EMBL/GenBank/DDBJ databases">
        <title>Chromosome-level genome assembly of the freshwater bivalve Anodonta woodiana.</title>
        <authorList>
            <person name="Chen X."/>
        </authorList>
    </citation>
    <scope>NUCLEOTIDE SEQUENCE [LARGE SCALE GENOMIC DNA]</scope>
    <source>
        <strain evidence="9">MN2024</strain>
        <tissue evidence="9">Gills</tissue>
    </source>
</reference>
<evidence type="ECO:0000256" key="2">
    <source>
        <dbReference type="ARBA" id="ARBA00010147"/>
    </source>
</evidence>
<evidence type="ECO:0000256" key="7">
    <source>
        <dbReference type="ARBA" id="ARBA00023157"/>
    </source>
</evidence>
<organism evidence="9 10">
    <name type="scientific">Sinanodonta woodiana</name>
    <name type="common">Chinese pond mussel</name>
    <name type="synonym">Anodonta woodiana</name>
    <dbReference type="NCBI Taxonomy" id="1069815"/>
    <lineage>
        <taxon>Eukaryota</taxon>
        <taxon>Metazoa</taxon>
        <taxon>Spiralia</taxon>
        <taxon>Lophotrochozoa</taxon>
        <taxon>Mollusca</taxon>
        <taxon>Bivalvia</taxon>
        <taxon>Autobranchia</taxon>
        <taxon>Heteroconchia</taxon>
        <taxon>Palaeoheterodonta</taxon>
        <taxon>Unionida</taxon>
        <taxon>Unionoidea</taxon>
        <taxon>Unionidae</taxon>
        <taxon>Unioninae</taxon>
        <taxon>Sinanodonta</taxon>
    </lineage>
</organism>
<comment type="caution">
    <text evidence="9">The sequence shown here is derived from an EMBL/GenBank/DDBJ whole genome shotgun (WGS) entry which is preliminary data.</text>
</comment>
<keyword evidence="5" id="KW-0430">Lectin</keyword>
<dbReference type="SUPFAM" id="SSF49785">
    <property type="entry name" value="Galactose-binding domain-like"/>
    <property type="match status" value="2"/>
</dbReference>
<dbReference type="Gene3D" id="2.60.120.260">
    <property type="entry name" value="Galactose-binding domain-like"/>
    <property type="match status" value="2"/>
</dbReference>
<dbReference type="GO" id="GO:0010185">
    <property type="term" value="P:regulation of cellular defense response"/>
    <property type="evidence" value="ECO:0007669"/>
    <property type="project" value="UniProtKB-ARBA"/>
</dbReference>
<evidence type="ECO:0000313" key="9">
    <source>
        <dbReference type="EMBL" id="KAL3878246.1"/>
    </source>
</evidence>
<dbReference type="InterPro" id="IPR008979">
    <property type="entry name" value="Galactose-bd-like_sf"/>
</dbReference>
<evidence type="ECO:0000256" key="6">
    <source>
        <dbReference type="ARBA" id="ARBA00022837"/>
    </source>
</evidence>
<keyword evidence="4" id="KW-0479">Metal-binding</keyword>
<evidence type="ECO:0000256" key="4">
    <source>
        <dbReference type="ARBA" id="ARBA00022723"/>
    </source>
</evidence>
<evidence type="ECO:0000256" key="5">
    <source>
        <dbReference type="ARBA" id="ARBA00022734"/>
    </source>
</evidence>
<feature type="domain" description="Fucolectin tachylectin-4 pentraxin-1" evidence="8">
    <location>
        <begin position="184"/>
        <end position="328"/>
    </location>
</feature>
<proteinExistence type="inferred from homology"/>
<dbReference type="InterPro" id="IPR051941">
    <property type="entry name" value="BG_Antigen-Binding_Lectin"/>
</dbReference>
<dbReference type="GO" id="GO:0001868">
    <property type="term" value="P:regulation of complement activation, lectin pathway"/>
    <property type="evidence" value="ECO:0007669"/>
    <property type="project" value="UniProtKB-ARBA"/>
</dbReference>
<name>A0ABD3WXZ8_SINWO</name>
<keyword evidence="10" id="KW-1185">Reference proteome</keyword>
<dbReference type="GO" id="GO:0042806">
    <property type="term" value="F:fucose binding"/>
    <property type="evidence" value="ECO:0007669"/>
    <property type="project" value="UniProtKB-ARBA"/>
</dbReference>
<dbReference type="PANTHER" id="PTHR45713">
    <property type="entry name" value="FTP DOMAIN-CONTAINING PROTEIN"/>
    <property type="match status" value="1"/>
</dbReference>
<evidence type="ECO:0000259" key="8">
    <source>
        <dbReference type="SMART" id="SM00607"/>
    </source>
</evidence>
<dbReference type="SMART" id="SM00607">
    <property type="entry name" value="FTP"/>
    <property type="match status" value="1"/>
</dbReference>
<comment type="subunit">
    <text evidence="3">Homotrimer.</text>
</comment>
<dbReference type="Gene3D" id="2.170.300.10">
    <property type="entry name" value="Tie2 ligand-binding domain superfamily"/>
    <property type="match status" value="1"/>
</dbReference>
<feature type="non-terminal residue" evidence="9">
    <location>
        <position position="1"/>
    </location>
</feature>
<dbReference type="EMBL" id="JBJQND010000004">
    <property type="protein sequence ID" value="KAL3878246.1"/>
    <property type="molecule type" value="Genomic_DNA"/>
</dbReference>
<protein>
    <recommendedName>
        <fullName evidence="8">Fucolectin tachylectin-4 pentraxin-1 domain-containing protein</fullName>
    </recommendedName>
</protein>
<dbReference type="InterPro" id="IPR006585">
    <property type="entry name" value="FTP1"/>
</dbReference>
<sequence>FECPRGGYNNNQTQFGPGCNYRCHCVADAQCDNDTGICQGGCGAGWMGPGCQYGDIAFKKRAWMSSNTGPDKVVDGDPSTCSQTDQIGEKWWRVDLNGLYRITGLIIFSDSPDALKGFKVRVGNVSSNSSADFPSTCFNDSSNANASEVITVLCTSELVGKHLMISIMDQQTKMKLCDVRVYGGRSIAYRRFTNQSSDQWGGVASRAVDGGTYTSYAYNTCTHTIEETSPRWMVDLAQVYYISRIEIFNRQDCCEERLAGFTISFATNGSFVMVYKHPHVMPAELTDVTNMSNDKARFIQIELTDTSKRTLSLCEVFIYGDRGDMCVNICGKCRQGTLCNASDGTCVDGCQPGWWNLSCKSECNYCDKNTSCTQLEGMCSECSIGKWGPYCERSCIGCRVAIGCNISNGICLEGCLLGRFDVNCDKPCGHCGGDGSCDIDSGRCNNGCLPGWMNTTCTNGEQCALYCDS</sequence>
<gene>
    <name evidence="9" type="ORF">ACJMK2_030611</name>
</gene>
<dbReference type="PANTHER" id="PTHR45713:SF6">
    <property type="entry name" value="F5_8 TYPE C DOMAIN-CONTAINING PROTEIN"/>
    <property type="match status" value="1"/>
</dbReference>
<evidence type="ECO:0000256" key="1">
    <source>
        <dbReference type="ARBA" id="ARBA00002219"/>
    </source>
</evidence>
<comment type="function">
    <text evidence="1">Acts as a defensive agent. Recognizes blood group fucosylated oligosaccharides including A, B, H and Lewis B-type antigens. Does not recognize Lewis A antigen and has low affinity for monovalent haptens.</text>
</comment>